<organism evidence="1 2">
    <name type="scientific">Chryseobacterium cucumeris</name>
    <dbReference type="NCBI Taxonomy" id="1813611"/>
    <lineage>
        <taxon>Bacteria</taxon>
        <taxon>Pseudomonadati</taxon>
        <taxon>Bacteroidota</taxon>
        <taxon>Flavobacteriia</taxon>
        <taxon>Flavobacteriales</taxon>
        <taxon>Weeksellaceae</taxon>
        <taxon>Chryseobacterium group</taxon>
        <taxon>Chryseobacterium</taxon>
    </lineage>
</organism>
<dbReference type="Gene3D" id="3.20.20.70">
    <property type="entry name" value="Aldolase class I"/>
    <property type="match status" value="1"/>
</dbReference>
<dbReference type="EMBL" id="RJTW01000003">
    <property type="protein sequence ID" value="ROH94866.1"/>
    <property type="molecule type" value="Genomic_DNA"/>
</dbReference>
<gene>
    <name evidence="1" type="primary">nrdG</name>
    <name evidence="1" type="ORF">EGI15_03125</name>
</gene>
<dbReference type="NCBIfam" id="TIGR02826">
    <property type="entry name" value="RNR_activ_nrdG3"/>
    <property type="match status" value="1"/>
</dbReference>
<evidence type="ECO:0000313" key="1">
    <source>
        <dbReference type="EMBL" id="ROH94866.1"/>
    </source>
</evidence>
<name>A0ABX9X9A9_9FLAO</name>
<keyword evidence="2" id="KW-1185">Reference proteome</keyword>
<accession>A0ABX9X9A9</accession>
<sequence>MLKYDSYDIVLQEIPDEVSLCLTITGCQLACEGCHSEHLWNPENGTELTHDIFRNLITKYKKTITCVLFMGGEWVDSELIALISMTKREKLKVGLYTGLNEKQMKRKHPILLENLDYLKTGKWIADLGGLNSISTNQVLKDLTTGRILNGYFLNNK</sequence>
<dbReference type="GeneID" id="301711652"/>
<dbReference type="InterPro" id="IPR013785">
    <property type="entry name" value="Aldolase_TIM"/>
</dbReference>
<evidence type="ECO:0000313" key="2">
    <source>
        <dbReference type="Proteomes" id="UP000281899"/>
    </source>
</evidence>
<dbReference type="InterPro" id="IPR014191">
    <property type="entry name" value="Anaer_RNR_activator"/>
</dbReference>
<dbReference type="RefSeq" id="WP_120231276.1">
    <property type="nucleotide sequence ID" value="NZ_CP132966.1"/>
</dbReference>
<dbReference type="Pfam" id="PF13353">
    <property type="entry name" value="Fer4_12"/>
    <property type="match status" value="1"/>
</dbReference>
<comment type="caution">
    <text evidence="1">The sequence shown here is derived from an EMBL/GenBank/DDBJ whole genome shotgun (WGS) entry which is preliminary data.</text>
</comment>
<dbReference type="InterPro" id="IPR058240">
    <property type="entry name" value="rSAM_sf"/>
</dbReference>
<reference evidence="1 2" key="1">
    <citation type="submission" date="2018-11" db="EMBL/GenBank/DDBJ databases">
        <title>Proposal to divide the Flavobacteriaceae and reorganize its genera based on Amino Acid Identity values calculated from whole genome sequences.</title>
        <authorList>
            <person name="Nicholson A.C."/>
            <person name="Gulvik C.A."/>
            <person name="Whitney A.M."/>
            <person name="Humrighouse B.W."/>
            <person name="Bell M."/>
            <person name="Holmes B."/>
            <person name="Steigerwalt A."/>
            <person name="Villarma A."/>
            <person name="Sheth M."/>
            <person name="Batra D."/>
            <person name="Pryor J."/>
            <person name="Bernardet J.-F."/>
            <person name="Hugo C."/>
            <person name="Kampfer P."/>
            <person name="Newman J."/>
            <person name="Mcquiston J.R."/>
        </authorList>
    </citation>
    <scope>NUCLEOTIDE SEQUENCE [LARGE SCALE GENOMIC DNA]</scope>
    <source>
        <strain evidence="1 2">G0235</strain>
    </source>
</reference>
<proteinExistence type="predicted"/>
<dbReference type="SUPFAM" id="SSF102114">
    <property type="entry name" value="Radical SAM enzymes"/>
    <property type="match status" value="1"/>
</dbReference>
<protein>
    <submittedName>
        <fullName evidence="1">Anaerobic ribonucleoside-triphosphate reductase activating protein</fullName>
    </submittedName>
</protein>
<dbReference type="Proteomes" id="UP000281899">
    <property type="component" value="Unassembled WGS sequence"/>
</dbReference>